<organism evidence="4 5">
    <name type="scientific">Kaistia hirudinis</name>
    <dbReference type="NCBI Taxonomy" id="1293440"/>
    <lineage>
        <taxon>Bacteria</taxon>
        <taxon>Pseudomonadati</taxon>
        <taxon>Pseudomonadota</taxon>
        <taxon>Alphaproteobacteria</taxon>
        <taxon>Hyphomicrobiales</taxon>
        <taxon>Kaistiaceae</taxon>
        <taxon>Kaistia</taxon>
    </lineage>
</organism>
<feature type="domain" description="Nitroreductase" evidence="3">
    <location>
        <begin position="74"/>
        <end position="157"/>
    </location>
</feature>
<dbReference type="Pfam" id="PF00881">
    <property type="entry name" value="Nitroreductase"/>
    <property type="match status" value="2"/>
</dbReference>
<dbReference type="GO" id="GO:0016491">
    <property type="term" value="F:oxidoreductase activity"/>
    <property type="evidence" value="ECO:0007669"/>
    <property type="project" value="UniProtKB-KW"/>
</dbReference>
<comment type="caution">
    <text evidence="4">The sequence shown here is derived from an EMBL/GenBank/DDBJ whole genome shotgun (WGS) entry which is preliminary data.</text>
</comment>
<sequence>MRKPAPADHPILDVIAERWSPRAFDPDRTLTEAEIAPLFEAARWAPSSNNTQPWRFVYAFRGEPAFDALVACAVEGNQRWIKRASVLGYTVAQLRTEDGSSLWHNRHDTGIALGYLLLQATAAGYAVHPFGGFESDKVAAAIGMPEGFEPCTGFTIGFPGDPELLGERGAERERAPRTRRPIAEFAFHGHWPTP</sequence>
<dbReference type="PANTHER" id="PTHR43673:SF10">
    <property type="entry name" value="NADH DEHYDROGENASE_NAD(P)H NITROREDUCTASE XCC3605-RELATED"/>
    <property type="match status" value="1"/>
</dbReference>
<accession>A0A840AP44</accession>
<protein>
    <submittedName>
        <fullName evidence="4">Nitroreductase</fullName>
    </submittedName>
</protein>
<evidence type="ECO:0000256" key="1">
    <source>
        <dbReference type="ARBA" id="ARBA00007118"/>
    </source>
</evidence>
<dbReference type="InterPro" id="IPR029479">
    <property type="entry name" value="Nitroreductase"/>
</dbReference>
<name>A0A840AP44_9HYPH</name>
<dbReference type="CDD" id="cd02138">
    <property type="entry name" value="TdsD-like"/>
    <property type="match status" value="1"/>
</dbReference>
<feature type="domain" description="Nitroreductase" evidence="3">
    <location>
        <begin position="15"/>
        <end position="58"/>
    </location>
</feature>
<evidence type="ECO:0000313" key="5">
    <source>
        <dbReference type="Proteomes" id="UP000553963"/>
    </source>
</evidence>
<dbReference type="InterPro" id="IPR000415">
    <property type="entry name" value="Nitroreductase-like"/>
</dbReference>
<proteinExistence type="inferred from homology"/>
<comment type="similarity">
    <text evidence="1">Belongs to the nitroreductase family.</text>
</comment>
<gene>
    <name evidence="4" type="ORF">GGR25_001826</name>
</gene>
<dbReference type="AlphaFoldDB" id="A0A840AP44"/>
<reference evidence="4 5" key="1">
    <citation type="submission" date="2020-08" db="EMBL/GenBank/DDBJ databases">
        <title>Genomic Encyclopedia of Type Strains, Phase IV (KMG-IV): sequencing the most valuable type-strain genomes for metagenomic binning, comparative biology and taxonomic classification.</title>
        <authorList>
            <person name="Goeker M."/>
        </authorList>
    </citation>
    <scope>NUCLEOTIDE SEQUENCE [LARGE SCALE GENOMIC DNA]</scope>
    <source>
        <strain evidence="4 5">DSM 25966</strain>
    </source>
</reference>
<evidence type="ECO:0000256" key="2">
    <source>
        <dbReference type="ARBA" id="ARBA00023002"/>
    </source>
</evidence>
<keyword evidence="2" id="KW-0560">Oxidoreductase</keyword>
<dbReference type="EMBL" id="JACIDS010000002">
    <property type="protein sequence ID" value="MBB3930787.1"/>
    <property type="molecule type" value="Genomic_DNA"/>
</dbReference>
<dbReference type="Gene3D" id="3.40.109.10">
    <property type="entry name" value="NADH Oxidase"/>
    <property type="match status" value="1"/>
</dbReference>
<evidence type="ECO:0000313" key="4">
    <source>
        <dbReference type="EMBL" id="MBB3930787.1"/>
    </source>
</evidence>
<dbReference type="RefSeq" id="WP_183398411.1">
    <property type="nucleotide sequence ID" value="NZ_JACIDS010000002.1"/>
</dbReference>
<dbReference type="PANTHER" id="PTHR43673">
    <property type="entry name" value="NAD(P)H NITROREDUCTASE YDGI-RELATED"/>
    <property type="match status" value="1"/>
</dbReference>
<dbReference type="SUPFAM" id="SSF55469">
    <property type="entry name" value="FMN-dependent nitroreductase-like"/>
    <property type="match status" value="1"/>
</dbReference>
<evidence type="ECO:0000259" key="3">
    <source>
        <dbReference type="Pfam" id="PF00881"/>
    </source>
</evidence>
<keyword evidence="5" id="KW-1185">Reference proteome</keyword>
<dbReference type="Proteomes" id="UP000553963">
    <property type="component" value="Unassembled WGS sequence"/>
</dbReference>